<dbReference type="AlphaFoldDB" id="A0AA36CNE8"/>
<sequence>MTPDLVWREVFLRVDLQDLGRVVQVCQQFHSLIDETFWKRRCHFDGIDLPPARVVAVGEQNGHRFDYRRLLAIASASHTNPYGKNIIGRIPVNQPQHPDFNGNPACYIYVSRLLYEEPPVGCFAPGPSHCLAAHCHWGLRRIRLELLECGFEDWILDHVRPKIVVGERHAPRNDASATYDFTAELRIAGEVAPRIPDMIKQERHKRFSAEYEKRSEQPWTTECVEFEGYTSGIRYLTVKSEGSTLSDEPEDCRGMKFTDTFIRVEFPAELKWHEMDATSRPSCNVPVM</sequence>
<accession>A0AA36CNE8</accession>
<dbReference type="InterPro" id="IPR007397">
    <property type="entry name" value="F-box-assoc_dom"/>
</dbReference>
<dbReference type="Pfam" id="PF12937">
    <property type="entry name" value="F-box-like"/>
    <property type="match status" value="1"/>
</dbReference>
<dbReference type="InterPro" id="IPR036047">
    <property type="entry name" value="F-box-like_dom_sf"/>
</dbReference>
<evidence type="ECO:0008006" key="5">
    <source>
        <dbReference type="Google" id="ProtNLM"/>
    </source>
</evidence>
<feature type="domain" description="F-box" evidence="1">
    <location>
        <begin position="1"/>
        <end position="41"/>
    </location>
</feature>
<evidence type="ECO:0000259" key="2">
    <source>
        <dbReference type="PROSITE" id="PS51114"/>
    </source>
</evidence>
<dbReference type="InterPro" id="IPR008979">
    <property type="entry name" value="Galactose-bd-like_sf"/>
</dbReference>
<dbReference type="SUPFAM" id="SSF81383">
    <property type="entry name" value="F-box domain"/>
    <property type="match status" value="1"/>
</dbReference>
<dbReference type="Gene3D" id="1.20.1280.50">
    <property type="match status" value="1"/>
</dbReference>
<dbReference type="Pfam" id="PF04300">
    <property type="entry name" value="FBA"/>
    <property type="match status" value="1"/>
</dbReference>
<comment type="caution">
    <text evidence="3">The sequence shown here is derived from an EMBL/GenBank/DDBJ whole genome shotgun (WGS) entry which is preliminary data.</text>
</comment>
<dbReference type="PANTHER" id="PTHR12125">
    <property type="entry name" value="F-BOX ONLY PROTEIN 6-LIKE PROTEIN"/>
    <property type="match status" value="1"/>
</dbReference>
<organism evidence="3 4">
    <name type="scientific">Mesorhabditis spiculigera</name>
    <dbReference type="NCBI Taxonomy" id="96644"/>
    <lineage>
        <taxon>Eukaryota</taxon>
        <taxon>Metazoa</taxon>
        <taxon>Ecdysozoa</taxon>
        <taxon>Nematoda</taxon>
        <taxon>Chromadorea</taxon>
        <taxon>Rhabditida</taxon>
        <taxon>Rhabditina</taxon>
        <taxon>Rhabditomorpha</taxon>
        <taxon>Rhabditoidea</taxon>
        <taxon>Rhabditidae</taxon>
        <taxon>Mesorhabditinae</taxon>
        <taxon>Mesorhabditis</taxon>
    </lineage>
</organism>
<dbReference type="Gene3D" id="2.60.120.260">
    <property type="entry name" value="Galactose-binding domain-like"/>
    <property type="match status" value="1"/>
</dbReference>
<evidence type="ECO:0000313" key="3">
    <source>
        <dbReference type="EMBL" id="CAJ0571428.1"/>
    </source>
</evidence>
<dbReference type="GO" id="GO:0061630">
    <property type="term" value="F:ubiquitin protein ligase activity"/>
    <property type="evidence" value="ECO:0007669"/>
    <property type="project" value="TreeGrafter"/>
</dbReference>
<dbReference type="GO" id="GO:0019005">
    <property type="term" value="C:SCF ubiquitin ligase complex"/>
    <property type="evidence" value="ECO:0007669"/>
    <property type="project" value="TreeGrafter"/>
</dbReference>
<protein>
    <recommendedName>
        <fullName evidence="5">F-box domain-containing protein</fullName>
    </recommendedName>
</protein>
<feature type="non-terminal residue" evidence="3">
    <location>
        <position position="288"/>
    </location>
</feature>
<dbReference type="SUPFAM" id="SSF49785">
    <property type="entry name" value="Galactose-binding domain-like"/>
    <property type="match status" value="1"/>
</dbReference>
<dbReference type="GO" id="GO:0006516">
    <property type="term" value="P:glycoprotein catabolic process"/>
    <property type="evidence" value="ECO:0007669"/>
    <property type="project" value="TreeGrafter"/>
</dbReference>
<dbReference type="InterPro" id="IPR039752">
    <property type="entry name" value="F-box_only"/>
</dbReference>
<dbReference type="GO" id="GO:0031146">
    <property type="term" value="P:SCF-dependent proteasomal ubiquitin-dependent protein catabolic process"/>
    <property type="evidence" value="ECO:0007669"/>
    <property type="project" value="TreeGrafter"/>
</dbReference>
<evidence type="ECO:0000259" key="1">
    <source>
        <dbReference type="PROSITE" id="PS50181"/>
    </source>
</evidence>
<name>A0AA36CNE8_9BILA</name>
<feature type="domain" description="FBA" evidence="2">
    <location>
        <begin position="76"/>
        <end position="266"/>
    </location>
</feature>
<dbReference type="InterPro" id="IPR001810">
    <property type="entry name" value="F-box_dom"/>
</dbReference>
<dbReference type="GO" id="GO:0005737">
    <property type="term" value="C:cytoplasm"/>
    <property type="evidence" value="ECO:0007669"/>
    <property type="project" value="TreeGrafter"/>
</dbReference>
<dbReference type="Proteomes" id="UP001177023">
    <property type="component" value="Unassembled WGS sequence"/>
</dbReference>
<dbReference type="SMART" id="SM01198">
    <property type="entry name" value="FBA"/>
    <property type="match status" value="1"/>
</dbReference>
<proteinExistence type="predicted"/>
<dbReference type="GO" id="GO:0036503">
    <property type="term" value="P:ERAD pathway"/>
    <property type="evidence" value="ECO:0007669"/>
    <property type="project" value="TreeGrafter"/>
</dbReference>
<reference evidence="3" key="1">
    <citation type="submission" date="2023-06" db="EMBL/GenBank/DDBJ databases">
        <authorList>
            <person name="Delattre M."/>
        </authorList>
    </citation>
    <scope>NUCLEOTIDE SEQUENCE</scope>
    <source>
        <strain evidence="3">AF72</strain>
    </source>
</reference>
<dbReference type="SMART" id="SM00256">
    <property type="entry name" value="FBOX"/>
    <property type="match status" value="1"/>
</dbReference>
<dbReference type="PANTHER" id="PTHR12125:SF5">
    <property type="entry name" value="F-BOX DOMAIN-CONTAINING PROTEIN"/>
    <property type="match status" value="1"/>
</dbReference>
<dbReference type="EMBL" id="CATQJA010002565">
    <property type="protein sequence ID" value="CAJ0571428.1"/>
    <property type="molecule type" value="Genomic_DNA"/>
</dbReference>
<dbReference type="PROSITE" id="PS51114">
    <property type="entry name" value="FBA"/>
    <property type="match status" value="1"/>
</dbReference>
<keyword evidence="4" id="KW-1185">Reference proteome</keyword>
<dbReference type="PROSITE" id="PS50181">
    <property type="entry name" value="FBOX"/>
    <property type="match status" value="1"/>
</dbReference>
<gene>
    <name evidence="3" type="ORF">MSPICULIGERA_LOCUS9834</name>
</gene>
<evidence type="ECO:0000313" key="4">
    <source>
        <dbReference type="Proteomes" id="UP001177023"/>
    </source>
</evidence>